<evidence type="ECO:0000256" key="8">
    <source>
        <dbReference type="ARBA" id="ARBA00023136"/>
    </source>
</evidence>
<keyword evidence="10" id="KW-0732">Signal</keyword>
<keyword evidence="7" id="KW-0626">Porin</keyword>
<evidence type="ECO:0000313" key="12">
    <source>
        <dbReference type="Proteomes" id="UP001285263"/>
    </source>
</evidence>
<dbReference type="Proteomes" id="UP001285263">
    <property type="component" value="Unassembled WGS sequence"/>
</dbReference>
<evidence type="ECO:0000256" key="1">
    <source>
        <dbReference type="ARBA" id="ARBA00004571"/>
    </source>
</evidence>
<dbReference type="PANTHER" id="PTHR38762">
    <property type="entry name" value="CRYPTIC OUTER MEMBRANE PORIN BGLH-RELATED"/>
    <property type="match status" value="1"/>
</dbReference>
<comment type="similarity">
    <text evidence="2">Belongs to the porin LamB (TC 1.B.3) family.</text>
</comment>
<feature type="chain" id="PRO_5045411744" evidence="10">
    <location>
        <begin position="29"/>
        <end position="418"/>
    </location>
</feature>
<gene>
    <name evidence="11" type="ORF">SNE35_29130</name>
</gene>
<comment type="subcellular location">
    <subcellularLocation>
        <location evidence="1">Cell outer membrane</location>
        <topology evidence="1">Multi-pass membrane protein</topology>
    </subcellularLocation>
</comment>
<keyword evidence="9" id="KW-0998">Cell outer membrane</keyword>
<reference evidence="11 12" key="1">
    <citation type="submission" date="2023-11" db="EMBL/GenBank/DDBJ databases">
        <title>Paucibacter sp. nov., isolated from fresh soil in Korea.</title>
        <authorList>
            <person name="Le N.T.T."/>
        </authorList>
    </citation>
    <scope>NUCLEOTIDE SEQUENCE [LARGE SCALE GENOMIC DNA]</scope>
    <source>
        <strain evidence="11 12">R3-3</strain>
    </source>
</reference>
<evidence type="ECO:0000256" key="6">
    <source>
        <dbReference type="ARBA" id="ARBA00023065"/>
    </source>
</evidence>
<feature type="signal peptide" evidence="10">
    <location>
        <begin position="1"/>
        <end position="28"/>
    </location>
</feature>
<comment type="caution">
    <text evidence="11">The sequence shown here is derived from an EMBL/GenBank/DDBJ whole genome shotgun (WGS) entry which is preliminary data.</text>
</comment>
<dbReference type="RefSeq" id="WP_320426565.1">
    <property type="nucleotide sequence ID" value="NZ_JAXCLA010000011.1"/>
</dbReference>
<dbReference type="SUPFAM" id="SSF56935">
    <property type="entry name" value="Porins"/>
    <property type="match status" value="1"/>
</dbReference>
<protein>
    <submittedName>
        <fullName evidence="11">Carbohydrate porin</fullName>
    </submittedName>
</protein>
<dbReference type="Pfam" id="PF02264">
    <property type="entry name" value="LamB"/>
    <property type="match status" value="1"/>
</dbReference>
<dbReference type="InterPro" id="IPR050286">
    <property type="entry name" value="G_neg_Bact_CarbUptk_Porin"/>
</dbReference>
<evidence type="ECO:0000256" key="5">
    <source>
        <dbReference type="ARBA" id="ARBA00022692"/>
    </source>
</evidence>
<dbReference type="EMBL" id="JAXCLA010000011">
    <property type="protein sequence ID" value="MDY0748596.1"/>
    <property type="molecule type" value="Genomic_DNA"/>
</dbReference>
<organism evidence="11 12">
    <name type="scientific">Roseateles agri</name>
    <dbReference type="NCBI Taxonomy" id="3098619"/>
    <lineage>
        <taxon>Bacteria</taxon>
        <taxon>Pseudomonadati</taxon>
        <taxon>Pseudomonadota</taxon>
        <taxon>Betaproteobacteria</taxon>
        <taxon>Burkholderiales</taxon>
        <taxon>Sphaerotilaceae</taxon>
        <taxon>Roseateles</taxon>
    </lineage>
</organism>
<dbReference type="PANTHER" id="PTHR38762:SF1">
    <property type="entry name" value="CRYPTIC OUTER MEMBRANE PORIN BGLH-RELATED"/>
    <property type="match status" value="1"/>
</dbReference>
<evidence type="ECO:0000256" key="10">
    <source>
        <dbReference type="SAM" id="SignalP"/>
    </source>
</evidence>
<dbReference type="InterPro" id="IPR036998">
    <property type="entry name" value="Porin_LamB_sf"/>
</dbReference>
<keyword evidence="3" id="KW-0813">Transport</keyword>
<keyword evidence="4" id="KW-1134">Transmembrane beta strand</keyword>
<dbReference type="InterPro" id="IPR003192">
    <property type="entry name" value="Porin_LamB"/>
</dbReference>
<proteinExistence type="inferred from homology"/>
<name>A0ABU5DQJ5_9BURK</name>
<evidence type="ECO:0000256" key="7">
    <source>
        <dbReference type="ARBA" id="ARBA00023114"/>
    </source>
</evidence>
<evidence type="ECO:0000256" key="9">
    <source>
        <dbReference type="ARBA" id="ARBA00023237"/>
    </source>
</evidence>
<keyword evidence="5" id="KW-0812">Transmembrane</keyword>
<evidence type="ECO:0000256" key="3">
    <source>
        <dbReference type="ARBA" id="ARBA00022448"/>
    </source>
</evidence>
<evidence type="ECO:0000256" key="2">
    <source>
        <dbReference type="ARBA" id="ARBA00007055"/>
    </source>
</evidence>
<evidence type="ECO:0000313" key="11">
    <source>
        <dbReference type="EMBL" id="MDY0748596.1"/>
    </source>
</evidence>
<dbReference type="Gene3D" id="2.40.170.10">
    <property type="entry name" value="Porin, LamB type"/>
    <property type="match status" value="1"/>
</dbReference>
<evidence type="ECO:0000256" key="4">
    <source>
        <dbReference type="ARBA" id="ARBA00022452"/>
    </source>
</evidence>
<keyword evidence="6" id="KW-0406">Ion transport</keyword>
<sequence>MKKSVTQRALAVSAIALAAGMAATSAQAVDYDGYFRAGPGATKKDAARACYNLGGALGNGGGHYRLGNECDFYGEFGLAQTGTVDGVTYKGKIMVNEYNGGTDAGSSSSAFEQMYVEAKGFDISPDTNFWIGKRFYGRADIHILDTFFVKMDGVGAGADNIAVGGGRLGFAYFGSDNGTGDLGGGGTGASKTPAQRVNFDLTGLPVNPGGTLRVTGTFTNGNFTGGKSGFGLSLQHDQDIQGLGSNRVWLQYAQGSAGLNANSGRMTADSGFKQWRLIETLNWQVGPFGGQALALFTQQDKDTVNNIPKLTGGTVGGRVSYAVTKNFKMVAEAGYMQNKIDGIGTQKLAKFTIAPTLSTGPGYWNRPELRFYVTTAKWNSPANVYNGDGSVNTSGGLTGIGDSKTNGTSYGFQAEIWW</sequence>
<keyword evidence="12" id="KW-1185">Reference proteome</keyword>
<accession>A0ABU5DQJ5</accession>
<keyword evidence="8" id="KW-0472">Membrane</keyword>